<name>A0A4C1X0T5_EUMVA</name>
<evidence type="ECO:0000313" key="3">
    <source>
        <dbReference type="Proteomes" id="UP000299102"/>
    </source>
</evidence>
<keyword evidence="3" id="KW-1185">Reference proteome</keyword>
<protein>
    <submittedName>
        <fullName evidence="2">Uncharacterized protein</fullName>
    </submittedName>
</protein>
<sequence>MFISSKKKNTFFHFASYFKSFKELLLLRPPSKIQTRSRPVYPASAYAEPLTNWKKPTVFSFWRSLPAVSQRQPRRSGSFLWTSRILSTIWFTYLPFFSVSAFVSAHTSPRGQSPTARRVP</sequence>
<evidence type="ECO:0000256" key="1">
    <source>
        <dbReference type="SAM" id="Phobius"/>
    </source>
</evidence>
<dbReference type="AlphaFoldDB" id="A0A4C1X0T5"/>
<keyword evidence="1" id="KW-1133">Transmembrane helix</keyword>
<gene>
    <name evidence="2" type="ORF">EVAR_27374_1</name>
</gene>
<comment type="caution">
    <text evidence="2">The sequence shown here is derived from an EMBL/GenBank/DDBJ whole genome shotgun (WGS) entry which is preliminary data.</text>
</comment>
<dbReference type="Proteomes" id="UP000299102">
    <property type="component" value="Unassembled WGS sequence"/>
</dbReference>
<feature type="transmembrane region" description="Helical" evidence="1">
    <location>
        <begin position="79"/>
        <end position="103"/>
    </location>
</feature>
<reference evidence="2 3" key="1">
    <citation type="journal article" date="2019" name="Commun. Biol.">
        <title>The bagworm genome reveals a unique fibroin gene that provides high tensile strength.</title>
        <authorList>
            <person name="Kono N."/>
            <person name="Nakamura H."/>
            <person name="Ohtoshi R."/>
            <person name="Tomita M."/>
            <person name="Numata K."/>
            <person name="Arakawa K."/>
        </authorList>
    </citation>
    <scope>NUCLEOTIDE SEQUENCE [LARGE SCALE GENOMIC DNA]</scope>
</reference>
<keyword evidence="1" id="KW-0472">Membrane</keyword>
<keyword evidence="1" id="KW-0812">Transmembrane</keyword>
<evidence type="ECO:0000313" key="2">
    <source>
        <dbReference type="EMBL" id="GBP57346.1"/>
    </source>
</evidence>
<dbReference type="EMBL" id="BGZK01000714">
    <property type="protein sequence ID" value="GBP57346.1"/>
    <property type="molecule type" value="Genomic_DNA"/>
</dbReference>
<proteinExistence type="predicted"/>
<accession>A0A4C1X0T5</accession>
<organism evidence="2 3">
    <name type="scientific">Eumeta variegata</name>
    <name type="common">Bagworm moth</name>
    <name type="synonym">Eumeta japonica</name>
    <dbReference type="NCBI Taxonomy" id="151549"/>
    <lineage>
        <taxon>Eukaryota</taxon>
        <taxon>Metazoa</taxon>
        <taxon>Ecdysozoa</taxon>
        <taxon>Arthropoda</taxon>
        <taxon>Hexapoda</taxon>
        <taxon>Insecta</taxon>
        <taxon>Pterygota</taxon>
        <taxon>Neoptera</taxon>
        <taxon>Endopterygota</taxon>
        <taxon>Lepidoptera</taxon>
        <taxon>Glossata</taxon>
        <taxon>Ditrysia</taxon>
        <taxon>Tineoidea</taxon>
        <taxon>Psychidae</taxon>
        <taxon>Oiketicinae</taxon>
        <taxon>Eumeta</taxon>
    </lineage>
</organism>